<feature type="transmembrane region" description="Helical" evidence="1">
    <location>
        <begin position="508"/>
        <end position="535"/>
    </location>
</feature>
<protein>
    <recommendedName>
        <fullName evidence="5">TRP C-terminal domain-containing protein</fullName>
    </recommendedName>
</protein>
<evidence type="ECO:0000313" key="3">
    <source>
        <dbReference type="EMBL" id="PBK88470.1"/>
    </source>
</evidence>
<sequence>MLFSYFLTLTALVLCIDARQPAELFDAFENFIAGLIQPSSVAGSGNSSALSPDVVGRVNMMMTLNGIENNTEFLYGVPTKVMQANTTQIIGYPTNASVESLSIQHSVVSASVVFSMYHATMSLTTPLQVDLWLNFDDDLLISAYDLSIRNFPKAFSFLASVLSDQIAHEMSVGNSTDAASSRMAADICTAALEYCTGGNQQYDSYDSCFETLSRNVTMDSLDQTFCRYFVKDMVPSRPSIHCPSLGPSGGDTCFNVNYPEETNTYPFASSFVAANVSSGGTKGLSDGTIVELMRFDMQVIYPTTVAFYSISAFLYLLLLYVNGKGVDFLLVRFSKEYPALSFSNKRNAVTYCLNTFWTTVAFILQIVASPMLGGYYTWDRIGEARMAAVIISGLYIYEMVFRPSMRWTLLVHHFCTLFATIFIQIALQIALHPAIASAGLIWLFQATTEQSVFVGLILYRLRFPKHVVAPVLKFAAIQSFICKIASAIYLLVWWGIKLAKFHRQIDVALSVMLVLLISVLMATQIQGSYAVWCIAKNMHGQLPKPVVITGPSYWVHDSFDREGRVLGRQASEITLRPLELSRVLYQDKVENS</sequence>
<evidence type="ECO:0000313" key="4">
    <source>
        <dbReference type="Proteomes" id="UP000217790"/>
    </source>
</evidence>
<dbReference type="OrthoDB" id="10010954at2759"/>
<feature type="transmembrane region" description="Helical" evidence="1">
    <location>
        <begin position="435"/>
        <end position="459"/>
    </location>
</feature>
<feature type="transmembrane region" description="Helical" evidence="1">
    <location>
        <begin position="299"/>
        <end position="321"/>
    </location>
</feature>
<feature type="transmembrane region" description="Helical" evidence="1">
    <location>
        <begin position="471"/>
        <end position="496"/>
    </location>
</feature>
<name>A0A2H3D303_ARMGA</name>
<reference evidence="4" key="1">
    <citation type="journal article" date="2017" name="Nat. Ecol. Evol.">
        <title>Genome expansion and lineage-specific genetic innovations in the forest pathogenic fungi Armillaria.</title>
        <authorList>
            <person name="Sipos G."/>
            <person name="Prasanna A.N."/>
            <person name="Walter M.C."/>
            <person name="O'Connor E."/>
            <person name="Balint B."/>
            <person name="Krizsan K."/>
            <person name="Kiss B."/>
            <person name="Hess J."/>
            <person name="Varga T."/>
            <person name="Slot J."/>
            <person name="Riley R."/>
            <person name="Boka B."/>
            <person name="Rigling D."/>
            <person name="Barry K."/>
            <person name="Lee J."/>
            <person name="Mihaltcheva S."/>
            <person name="LaButti K."/>
            <person name="Lipzen A."/>
            <person name="Waldron R."/>
            <person name="Moloney N.M."/>
            <person name="Sperisen C."/>
            <person name="Kredics L."/>
            <person name="Vagvoelgyi C."/>
            <person name="Patrignani A."/>
            <person name="Fitzpatrick D."/>
            <person name="Nagy I."/>
            <person name="Doyle S."/>
            <person name="Anderson J.B."/>
            <person name="Grigoriev I.V."/>
            <person name="Gueldener U."/>
            <person name="Muensterkoetter M."/>
            <person name="Nagy L.G."/>
        </authorList>
    </citation>
    <scope>NUCLEOTIDE SEQUENCE [LARGE SCALE GENOMIC DNA]</scope>
    <source>
        <strain evidence="4">Ar21-2</strain>
    </source>
</reference>
<keyword evidence="1" id="KW-0812">Transmembrane</keyword>
<dbReference type="EMBL" id="KZ293672">
    <property type="protein sequence ID" value="PBK88470.1"/>
    <property type="molecule type" value="Genomic_DNA"/>
</dbReference>
<feature type="transmembrane region" description="Helical" evidence="1">
    <location>
        <begin position="380"/>
        <end position="397"/>
    </location>
</feature>
<gene>
    <name evidence="3" type="ORF">ARMGADRAFT_970953</name>
</gene>
<keyword evidence="2" id="KW-0732">Signal</keyword>
<dbReference type="AlphaFoldDB" id="A0A2H3D303"/>
<keyword evidence="4" id="KW-1185">Reference proteome</keyword>
<dbReference type="OMA" id="MAADICT"/>
<dbReference type="Proteomes" id="UP000217790">
    <property type="component" value="Unassembled WGS sequence"/>
</dbReference>
<feature type="signal peptide" evidence="2">
    <location>
        <begin position="1"/>
        <end position="18"/>
    </location>
</feature>
<proteinExistence type="predicted"/>
<feature type="transmembrane region" description="Helical" evidence="1">
    <location>
        <begin position="409"/>
        <end position="429"/>
    </location>
</feature>
<keyword evidence="1" id="KW-1133">Transmembrane helix</keyword>
<keyword evidence="1" id="KW-0472">Membrane</keyword>
<feature type="chain" id="PRO_5013614979" description="TRP C-terminal domain-containing protein" evidence="2">
    <location>
        <begin position="19"/>
        <end position="592"/>
    </location>
</feature>
<accession>A0A2H3D303</accession>
<dbReference type="InParanoid" id="A0A2H3D303"/>
<feature type="transmembrane region" description="Helical" evidence="1">
    <location>
        <begin position="348"/>
        <end position="368"/>
    </location>
</feature>
<evidence type="ECO:0008006" key="5">
    <source>
        <dbReference type="Google" id="ProtNLM"/>
    </source>
</evidence>
<evidence type="ECO:0000256" key="1">
    <source>
        <dbReference type="SAM" id="Phobius"/>
    </source>
</evidence>
<evidence type="ECO:0000256" key="2">
    <source>
        <dbReference type="SAM" id="SignalP"/>
    </source>
</evidence>
<organism evidence="3 4">
    <name type="scientific">Armillaria gallica</name>
    <name type="common">Bulbous honey fungus</name>
    <name type="synonym">Armillaria bulbosa</name>
    <dbReference type="NCBI Taxonomy" id="47427"/>
    <lineage>
        <taxon>Eukaryota</taxon>
        <taxon>Fungi</taxon>
        <taxon>Dikarya</taxon>
        <taxon>Basidiomycota</taxon>
        <taxon>Agaricomycotina</taxon>
        <taxon>Agaricomycetes</taxon>
        <taxon>Agaricomycetidae</taxon>
        <taxon>Agaricales</taxon>
        <taxon>Marasmiineae</taxon>
        <taxon>Physalacriaceae</taxon>
        <taxon>Armillaria</taxon>
    </lineage>
</organism>